<proteinExistence type="predicted"/>
<reference evidence="2" key="1">
    <citation type="journal article" date="2022" name="Mol. Ecol. Resour.">
        <title>The genomes of chicory, endive, great burdock and yacon provide insights into Asteraceae palaeo-polyploidization history and plant inulin production.</title>
        <authorList>
            <person name="Fan W."/>
            <person name="Wang S."/>
            <person name="Wang H."/>
            <person name="Wang A."/>
            <person name="Jiang F."/>
            <person name="Liu H."/>
            <person name="Zhao H."/>
            <person name="Xu D."/>
            <person name="Zhang Y."/>
        </authorList>
    </citation>
    <scope>NUCLEOTIDE SEQUENCE [LARGE SCALE GENOMIC DNA]</scope>
    <source>
        <strain evidence="2">cv. Yunnan</strain>
    </source>
</reference>
<sequence>MKYSHTRGAFDQNFFLRDRLRRIFCYEIVICSSESSTIRTLHGRDGRESFILPGCLQTKNGINRLTIRVNSGRGITSRVLESEKGNGHSKSDGLPDLLQISSFDLDSSTSSTRSEYLDISSNHQEEEFTFEKVNDKELIVWVYHLLLLL</sequence>
<organism evidence="1 2">
    <name type="scientific">Smallanthus sonchifolius</name>
    <dbReference type="NCBI Taxonomy" id="185202"/>
    <lineage>
        <taxon>Eukaryota</taxon>
        <taxon>Viridiplantae</taxon>
        <taxon>Streptophyta</taxon>
        <taxon>Embryophyta</taxon>
        <taxon>Tracheophyta</taxon>
        <taxon>Spermatophyta</taxon>
        <taxon>Magnoliopsida</taxon>
        <taxon>eudicotyledons</taxon>
        <taxon>Gunneridae</taxon>
        <taxon>Pentapetalae</taxon>
        <taxon>asterids</taxon>
        <taxon>campanulids</taxon>
        <taxon>Asterales</taxon>
        <taxon>Asteraceae</taxon>
        <taxon>Asteroideae</taxon>
        <taxon>Heliantheae alliance</taxon>
        <taxon>Millerieae</taxon>
        <taxon>Smallanthus</taxon>
    </lineage>
</organism>
<evidence type="ECO:0000313" key="2">
    <source>
        <dbReference type="Proteomes" id="UP001056120"/>
    </source>
</evidence>
<protein>
    <submittedName>
        <fullName evidence="1">Uncharacterized protein</fullName>
    </submittedName>
</protein>
<name>A0ACB9IFU8_9ASTR</name>
<comment type="caution">
    <text evidence="1">The sequence shown here is derived from an EMBL/GenBank/DDBJ whole genome shotgun (WGS) entry which is preliminary data.</text>
</comment>
<gene>
    <name evidence="1" type="ORF">L1987_22308</name>
</gene>
<dbReference type="EMBL" id="CM042025">
    <property type="protein sequence ID" value="KAI3806403.1"/>
    <property type="molecule type" value="Genomic_DNA"/>
</dbReference>
<keyword evidence="2" id="KW-1185">Reference proteome</keyword>
<accession>A0ACB9IFU8</accession>
<evidence type="ECO:0000313" key="1">
    <source>
        <dbReference type="EMBL" id="KAI3806403.1"/>
    </source>
</evidence>
<reference evidence="1 2" key="2">
    <citation type="journal article" date="2022" name="Mol. Ecol. Resour.">
        <title>The genomes of chicory, endive, great burdock and yacon provide insights into Asteraceae paleo-polyploidization history and plant inulin production.</title>
        <authorList>
            <person name="Fan W."/>
            <person name="Wang S."/>
            <person name="Wang H."/>
            <person name="Wang A."/>
            <person name="Jiang F."/>
            <person name="Liu H."/>
            <person name="Zhao H."/>
            <person name="Xu D."/>
            <person name="Zhang Y."/>
        </authorList>
    </citation>
    <scope>NUCLEOTIDE SEQUENCE [LARGE SCALE GENOMIC DNA]</scope>
    <source>
        <strain evidence="2">cv. Yunnan</strain>
        <tissue evidence="1">Leaves</tissue>
    </source>
</reference>
<dbReference type="Proteomes" id="UP001056120">
    <property type="component" value="Linkage Group LG08"/>
</dbReference>